<comment type="caution">
    <text evidence="1">The sequence shown here is derived from an EMBL/GenBank/DDBJ whole genome shotgun (WGS) entry which is preliminary data.</text>
</comment>
<organism evidence="1 2">
    <name type="scientific">Pichia kluyveri</name>
    <name type="common">Yeast</name>
    <dbReference type="NCBI Taxonomy" id="36015"/>
    <lineage>
        <taxon>Eukaryota</taxon>
        <taxon>Fungi</taxon>
        <taxon>Dikarya</taxon>
        <taxon>Ascomycota</taxon>
        <taxon>Saccharomycotina</taxon>
        <taxon>Pichiomycetes</taxon>
        <taxon>Pichiales</taxon>
        <taxon>Pichiaceae</taxon>
        <taxon>Pichia</taxon>
    </lineage>
</organism>
<evidence type="ECO:0000313" key="1">
    <source>
        <dbReference type="EMBL" id="GMM46009.1"/>
    </source>
</evidence>
<sequence>MDNAHEPMSYGEQWRYDFTAKGIRENIGSIIPSGKDLKQQGVVCYNVLVKGPYYIVKEIKFTV</sequence>
<protein>
    <submittedName>
        <fullName evidence="1">Uncharacterized protein</fullName>
    </submittedName>
</protein>
<proteinExistence type="predicted"/>
<dbReference type="EMBL" id="BTGB01000003">
    <property type="protein sequence ID" value="GMM46009.1"/>
    <property type="molecule type" value="Genomic_DNA"/>
</dbReference>
<gene>
    <name evidence="1" type="ORF">DAPK24_025840</name>
</gene>
<accession>A0AAV5R5X1</accession>
<name>A0AAV5R5X1_PICKL</name>
<dbReference type="AlphaFoldDB" id="A0AAV5R5X1"/>
<dbReference type="Proteomes" id="UP001378960">
    <property type="component" value="Unassembled WGS sequence"/>
</dbReference>
<reference evidence="1 2" key="1">
    <citation type="journal article" date="2023" name="Elife">
        <title>Identification of key yeast species and microbe-microbe interactions impacting larval growth of Drosophila in the wild.</title>
        <authorList>
            <person name="Mure A."/>
            <person name="Sugiura Y."/>
            <person name="Maeda R."/>
            <person name="Honda K."/>
            <person name="Sakurai N."/>
            <person name="Takahashi Y."/>
            <person name="Watada M."/>
            <person name="Katoh T."/>
            <person name="Gotoh A."/>
            <person name="Gotoh Y."/>
            <person name="Taniguchi I."/>
            <person name="Nakamura K."/>
            <person name="Hayashi T."/>
            <person name="Katayama T."/>
            <person name="Uemura T."/>
            <person name="Hattori Y."/>
        </authorList>
    </citation>
    <scope>NUCLEOTIDE SEQUENCE [LARGE SCALE GENOMIC DNA]</scope>
    <source>
        <strain evidence="1 2">PK-24</strain>
    </source>
</reference>
<evidence type="ECO:0000313" key="2">
    <source>
        <dbReference type="Proteomes" id="UP001378960"/>
    </source>
</evidence>
<keyword evidence="2" id="KW-1185">Reference proteome</keyword>